<reference evidence="3 4" key="1">
    <citation type="submission" date="2013-08" db="EMBL/GenBank/DDBJ databases">
        <title>The genome sequence of Skermanella stibiiresistens.</title>
        <authorList>
            <person name="Zhu W."/>
            <person name="Wang G."/>
        </authorList>
    </citation>
    <scope>NUCLEOTIDE SEQUENCE [LARGE SCALE GENOMIC DNA]</scope>
    <source>
        <strain evidence="3 4">SB22</strain>
    </source>
</reference>
<protein>
    <recommendedName>
        <fullName evidence="2">Ancillary SecYEG translocon subunit/Cell division coordinator CpoB TPR domain-containing protein</fullName>
    </recommendedName>
</protein>
<keyword evidence="1" id="KW-0472">Membrane</keyword>
<dbReference type="EMBL" id="AVFL01000009">
    <property type="protein sequence ID" value="EWY40005.1"/>
    <property type="molecule type" value="Genomic_DNA"/>
</dbReference>
<dbReference type="AlphaFoldDB" id="W9H1E3"/>
<evidence type="ECO:0000259" key="2">
    <source>
        <dbReference type="Pfam" id="PF09976"/>
    </source>
</evidence>
<proteinExistence type="predicted"/>
<evidence type="ECO:0000313" key="4">
    <source>
        <dbReference type="Proteomes" id="UP000019486"/>
    </source>
</evidence>
<sequence>MTDIFREVDEDLRRDRLEKLWKRYGALIVAVVLLVVAGTAGFVTWRNWQHSEAETKTQQLAEALRLAGTPAAQGGATGGDPKAAADALAAYAAQTGAGQGTLARFYEAGLRARDGDGAAATKIYDELAGSSAVAQVYRDLATLLSVTHQVQAGEPAQLRARLEPLTAESSPWRHSARELTALLAIRAGDKATAGKLFAQLQDDATAPSGVRNRATELAALYAAEPQ</sequence>
<evidence type="ECO:0000313" key="3">
    <source>
        <dbReference type="EMBL" id="EWY40005.1"/>
    </source>
</evidence>
<name>W9H1E3_9PROT</name>
<dbReference type="InterPro" id="IPR018704">
    <property type="entry name" value="SecYEG/CpoB_TPR"/>
</dbReference>
<keyword evidence="4" id="KW-1185">Reference proteome</keyword>
<evidence type="ECO:0000256" key="1">
    <source>
        <dbReference type="SAM" id="Phobius"/>
    </source>
</evidence>
<dbReference type="STRING" id="1385369.N825_03170"/>
<comment type="caution">
    <text evidence="3">The sequence shown here is derived from an EMBL/GenBank/DDBJ whole genome shotgun (WGS) entry which is preliminary data.</text>
</comment>
<dbReference type="PATRIC" id="fig|1385369.3.peg.2875"/>
<dbReference type="RefSeq" id="WP_037452730.1">
    <property type="nucleotide sequence ID" value="NZ_AVFL01000009.1"/>
</dbReference>
<gene>
    <name evidence="3" type="ORF">N825_03170</name>
</gene>
<organism evidence="3 4">
    <name type="scientific">Skermanella stibiiresistens SB22</name>
    <dbReference type="NCBI Taxonomy" id="1385369"/>
    <lineage>
        <taxon>Bacteria</taxon>
        <taxon>Pseudomonadati</taxon>
        <taxon>Pseudomonadota</taxon>
        <taxon>Alphaproteobacteria</taxon>
        <taxon>Rhodospirillales</taxon>
        <taxon>Azospirillaceae</taxon>
        <taxon>Skermanella</taxon>
    </lineage>
</organism>
<accession>W9H1E3</accession>
<dbReference type="OrthoDB" id="7173339at2"/>
<dbReference type="Proteomes" id="UP000019486">
    <property type="component" value="Unassembled WGS sequence"/>
</dbReference>
<dbReference type="Pfam" id="PF09976">
    <property type="entry name" value="TPR_21"/>
    <property type="match status" value="1"/>
</dbReference>
<keyword evidence="1" id="KW-1133">Transmembrane helix</keyword>
<feature type="transmembrane region" description="Helical" evidence="1">
    <location>
        <begin position="24"/>
        <end position="45"/>
    </location>
</feature>
<keyword evidence="1" id="KW-0812">Transmembrane</keyword>
<feature type="domain" description="Ancillary SecYEG translocon subunit/Cell division coordinator CpoB TPR" evidence="2">
    <location>
        <begin position="20"/>
        <end position="142"/>
    </location>
</feature>